<sequence>MATGGNLALDGGDPRLAGSSDDSILGGQGLSSYTKPQMRLLHDPRVSFEEYHYYAQRARREELEQPIEGPTKGFLSTILPSKSGKGAQAQGGDSEKRRSSHVVAANISDKNTRAHVTDEEWTNASRAARTATMGAIFYLITTDILGPFALPYAFATTGWGPGIALYTAFGFMAGFSGWLLYNIFMGIDSHEFPCKSYGDMGFRLYGHVGRYGLNILQAIQLLCNVAVITISNGEALSEATKFKLCYAVCCLIWAIAGFFVGQIRTLQKFGWLANFAIWINLLIIFLTMGFIAHSPPLYSASGSSAGYSINPDLVTPDAAGNYPPVQHSAGLPDKSNFGASVNGLMQAVYSYGGAMLFPEFMAEMKRPKDFLKAMWSAQIFIYVVYMLYGLYWYAYQGQYTQTPSYLGVSHYSWQTAGNVLAMVSALIAAALYGNIGVKGELAYFPADDDQCLADFAFPVLYNNILVDFFNAPPLTHRTGKILWAFIIPAYWSLAFVVGAAIPDFAGFTGIVSATCILQFTYTFPPMLHLAYNIRKNAIREDEGFDPATGNVIRHDSGIKRAMRGFMAGKWYLNVWNVIYLGGALATAGLGIWAAVENLIAIYAEPQLNAYGCTSPLDVSA</sequence>
<feature type="region of interest" description="Disordered" evidence="6">
    <location>
        <begin position="62"/>
        <end position="99"/>
    </location>
</feature>
<name>A0AA43TX00_9LECA</name>
<feature type="transmembrane region" description="Helical" evidence="7">
    <location>
        <begin position="481"/>
        <end position="501"/>
    </location>
</feature>
<keyword evidence="10" id="KW-1185">Reference proteome</keyword>
<comment type="subcellular location">
    <subcellularLocation>
        <location evidence="1">Membrane</location>
        <topology evidence="1">Multi-pass membrane protein</topology>
    </subcellularLocation>
</comment>
<organism evidence="9 10">
    <name type="scientific">Ramalina farinacea</name>
    <dbReference type="NCBI Taxonomy" id="258253"/>
    <lineage>
        <taxon>Eukaryota</taxon>
        <taxon>Fungi</taxon>
        <taxon>Dikarya</taxon>
        <taxon>Ascomycota</taxon>
        <taxon>Pezizomycotina</taxon>
        <taxon>Lecanoromycetes</taxon>
        <taxon>OSLEUM clade</taxon>
        <taxon>Lecanoromycetidae</taxon>
        <taxon>Lecanorales</taxon>
        <taxon>Lecanorineae</taxon>
        <taxon>Ramalinaceae</taxon>
        <taxon>Ramalina</taxon>
    </lineage>
</organism>
<feature type="transmembrane region" description="Helical" evidence="7">
    <location>
        <begin position="269"/>
        <end position="291"/>
    </location>
</feature>
<accession>A0AA43TX00</accession>
<reference evidence="9" key="1">
    <citation type="journal article" date="2023" name="Genome Biol. Evol.">
        <title>First Whole Genome Sequence and Flow Cytometry Genome Size Data for the Lichen-Forming Fungus Ramalina farinacea (Ascomycota).</title>
        <authorList>
            <person name="Llewellyn T."/>
            <person name="Mian S."/>
            <person name="Hill R."/>
            <person name="Leitch I.J."/>
            <person name="Gaya E."/>
        </authorList>
    </citation>
    <scope>NUCLEOTIDE SEQUENCE</scope>
    <source>
        <strain evidence="9">LIQ254RAFAR</strain>
    </source>
</reference>
<feature type="transmembrane region" description="Helical" evidence="7">
    <location>
        <begin position="507"/>
        <end position="531"/>
    </location>
</feature>
<dbReference type="PANTHER" id="PTHR22950">
    <property type="entry name" value="AMINO ACID TRANSPORTER"/>
    <property type="match status" value="1"/>
</dbReference>
<evidence type="ECO:0000256" key="3">
    <source>
        <dbReference type="ARBA" id="ARBA00022692"/>
    </source>
</evidence>
<dbReference type="EMBL" id="JAPUFD010000005">
    <property type="protein sequence ID" value="MDI1487457.1"/>
    <property type="molecule type" value="Genomic_DNA"/>
</dbReference>
<feature type="transmembrane region" description="Helical" evidence="7">
    <location>
        <begin position="373"/>
        <end position="395"/>
    </location>
</feature>
<evidence type="ECO:0000256" key="6">
    <source>
        <dbReference type="SAM" id="MobiDB-lite"/>
    </source>
</evidence>
<proteinExistence type="inferred from homology"/>
<evidence type="ECO:0000256" key="1">
    <source>
        <dbReference type="ARBA" id="ARBA00004141"/>
    </source>
</evidence>
<dbReference type="GO" id="GO:0016020">
    <property type="term" value="C:membrane"/>
    <property type="evidence" value="ECO:0007669"/>
    <property type="project" value="UniProtKB-SubCell"/>
</dbReference>
<dbReference type="GO" id="GO:0015179">
    <property type="term" value="F:L-amino acid transmembrane transporter activity"/>
    <property type="evidence" value="ECO:0007669"/>
    <property type="project" value="TreeGrafter"/>
</dbReference>
<feature type="transmembrane region" description="Helical" evidence="7">
    <location>
        <begin position="570"/>
        <end position="595"/>
    </location>
</feature>
<feature type="transmembrane region" description="Helical" evidence="7">
    <location>
        <begin position="135"/>
        <end position="155"/>
    </location>
</feature>
<keyword evidence="4 7" id="KW-1133">Transmembrane helix</keyword>
<feature type="transmembrane region" description="Helical" evidence="7">
    <location>
        <begin position="415"/>
        <end position="435"/>
    </location>
</feature>
<feature type="domain" description="Amino acid transporter transmembrane" evidence="8">
    <location>
        <begin position="134"/>
        <end position="532"/>
    </location>
</feature>
<evidence type="ECO:0000313" key="10">
    <source>
        <dbReference type="Proteomes" id="UP001161017"/>
    </source>
</evidence>
<feature type="region of interest" description="Disordered" evidence="6">
    <location>
        <begin position="1"/>
        <end position="36"/>
    </location>
</feature>
<feature type="transmembrane region" description="Helical" evidence="7">
    <location>
        <begin position="161"/>
        <end position="181"/>
    </location>
</feature>
<dbReference type="Pfam" id="PF01490">
    <property type="entry name" value="Aa_trans"/>
    <property type="match status" value="1"/>
</dbReference>
<keyword evidence="5 7" id="KW-0472">Membrane</keyword>
<dbReference type="InterPro" id="IPR013057">
    <property type="entry name" value="AA_transpt_TM"/>
</dbReference>
<evidence type="ECO:0000259" key="8">
    <source>
        <dbReference type="Pfam" id="PF01490"/>
    </source>
</evidence>
<protein>
    <recommendedName>
        <fullName evidence="8">Amino acid transporter transmembrane domain-containing protein</fullName>
    </recommendedName>
</protein>
<comment type="caution">
    <text evidence="9">The sequence shown here is derived from an EMBL/GenBank/DDBJ whole genome shotgun (WGS) entry which is preliminary data.</text>
</comment>
<dbReference type="AlphaFoldDB" id="A0AA43TX00"/>
<evidence type="ECO:0000256" key="7">
    <source>
        <dbReference type="SAM" id="Phobius"/>
    </source>
</evidence>
<evidence type="ECO:0000256" key="5">
    <source>
        <dbReference type="ARBA" id="ARBA00023136"/>
    </source>
</evidence>
<keyword evidence="3 7" id="KW-0812">Transmembrane</keyword>
<feature type="transmembrane region" description="Helical" evidence="7">
    <location>
        <begin position="244"/>
        <end position="263"/>
    </location>
</feature>
<dbReference type="Proteomes" id="UP001161017">
    <property type="component" value="Unassembled WGS sequence"/>
</dbReference>
<evidence type="ECO:0000256" key="2">
    <source>
        <dbReference type="ARBA" id="ARBA00008066"/>
    </source>
</evidence>
<evidence type="ECO:0000256" key="4">
    <source>
        <dbReference type="ARBA" id="ARBA00022989"/>
    </source>
</evidence>
<gene>
    <name evidence="9" type="ORF">OHK93_006727</name>
</gene>
<dbReference type="PANTHER" id="PTHR22950:SF461">
    <property type="entry name" value="AMINO ACID TRANSPORTER TRANSMEMBRANE DOMAIN-CONTAINING PROTEIN"/>
    <property type="match status" value="1"/>
</dbReference>
<comment type="similarity">
    <text evidence="2">Belongs to the amino acid/polyamine transporter 2 family.</text>
</comment>
<evidence type="ECO:0000313" key="9">
    <source>
        <dbReference type="EMBL" id="MDI1487457.1"/>
    </source>
</evidence>